<sequence>MLTLVAGLLTAVTVGSASACQCWPGEQEPQRYARASHVFTGVVTDKVRHAQQHQYRYTLQVGVEYKGDVPETVEVVTYDEVAACGLTSLVVGGDYLMFTFLRTDGFWTNSCGGTRPASHGPPITGSTAVAAAAAVASPCGTAAL</sequence>
<feature type="chain" id="PRO_5030745885" description="Tissue inhibitor of metalloproteinase" evidence="1">
    <location>
        <begin position="20"/>
        <end position="144"/>
    </location>
</feature>
<accession>A0A7W9LYB3</accession>
<gene>
    <name evidence="2" type="ORF">F4560_000256</name>
</gene>
<comment type="caution">
    <text evidence="2">The sequence shown here is derived from an EMBL/GenBank/DDBJ whole genome shotgun (WGS) entry which is preliminary data.</text>
</comment>
<proteinExistence type="predicted"/>
<dbReference type="InterPro" id="IPR008993">
    <property type="entry name" value="TIMP-like_OB-fold"/>
</dbReference>
<dbReference type="RefSeq" id="WP_184915018.1">
    <property type="nucleotide sequence ID" value="NZ_JACHMO010000001.1"/>
</dbReference>
<keyword evidence="3" id="KW-1185">Reference proteome</keyword>
<keyword evidence="1" id="KW-0732">Signal</keyword>
<protein>
    <recommendedName>
        <fullName evidence="4">Tissue inhibitor of metalloproteinase</fullName>
    </recommendedName>
</protein>
<reference evidence="2 3" key="1">
    <citation type="submission" date="2020-08" db="EMBL/GenBank/DDBJ databases">
        <title>Sequencing the genomes of 1000 actinobacteria strains.</title>
        <authorList>
            <person name="Klenk H.-P."/>
        </authorList>
    </citation>
    <scope>NUCLEOTIDE SEQUENCE [LARGE SCALE GENOMIC DNA]</scope>
    <source>
        <strain evidence="2 3">DSM 45486</strain>
    </source>
</reference>
<evidence type="ECO:0000313" key="3">
    <source>
        <dbReference type="Proteomes" id="UP000552097"/>
    </source>
</evidence>
<name>A0A7W9LYB3_9PSEU</name>
<feature type="signal peptide" evidence="1">
    <location>
        <begin position="1"/>
        <end position="19"/>
    </location>
</feature>
<evidence type="ECO:0000313" key="2">
    <source>
        <dbReference type="EMBL" id="MBB5800488.1"/>
    </source>
</evidence>
<dbReference type="SUPFAM" id="SSF50242">
    <property type="entry name" value="TIMP-like"/>
    <property type="match status" value="1"/>
</dbReference>
<evidence type="ECO:0008006" key="4">
    <source>
        <dbReference type="Google" id="ProtNLM"/>
    </source>
</evidence>
<dbReference type="AlphaFoldDB" id="A0A7W9LYB3"/>
<organism evidence="2 3">
    <name type="scientific">Saccharothrix ecbatanensis</name>
    <dbReference type="NCBI Taxonomy" id="1105145"/>
    <lineage>
        <taxon>Bacteria</taxon>
        <taxon>Bacillati</taxon>
        <taxon>Actinomycetota</taxon>
        <taxon>Actinomycetes</taxon>
        <taxon>Pseudonocardiales</taxon>
        <taxon>Pseudonocardiaceae</taxon>
        <taxon>Saccharothrix</taxon>
    </lineage>
</organism>
<dbReference type="Gene3D" id="2.40.50.120">
    <property type="match status" value="1"/>
</dbReference>
<dbReference type="Proteomes" id="UP000552097">
    <property type="component" value="Unassembled WGS sequence"/>
</dbReference>
<evidence type="ECO:0000256" key="1">
    <source>
        <dbReference type="SAM" id="SignalP"/>
    </source>
</evidence>
<dbReference type="EMBL" id="JACHMO010000001">
    <property type="protein sequence ID" value="MBB5800488.1"/>
    <property type="molecule type" value="Genomic_DNA"/>
</dbReference>